<feature type="transmembrane region" description="Helical" evidence="4">
    <location>
        <begin position="191"/>
        <end position="210"/>
    </location>
</feature>
<sequence>MPTSLDFEEKKAFENSTAEQQQQRPRRPSTQDTLDPEIQNEDTQDEEAVLEPELPPPPDGGLHAWLKVFGGFLIYINIWGFTLSFGAFQAYYTSTLLSSSSPSSISWIGTVQAWLLILVGVLSGPLFDRGYFRSMLYVGNFLVVLGIMMLSLCKEYWQVFLAQGVCMGLGAGLLYIPSLALVSIWFDRRRALAMGVVMSGIAVGGVVYISMFDRLTKTAGFPWTIRSMGFIALFAALLSFPALLSGSSVLARPRKARRLFDATALHDRLFLIFTCCTFFTFLGYIAPYFYIPTYARERLGTSDSLALYMLVMSVAASFFGRLGSGVVAHYMGSIVTWMLCAFGSGILSLCWISIEKESTFIVFSVLWGFLSAGLVTIPSAAFASISPDLSRLGTRLGMSWSVSSVATLIGAPIAGALLKRKDGKTNFIGVQIWSGACLMVGAASLCVLWVETVRHQKRGWRV</sequence>
<dbReference type="Pfam" id="PF07690">
    <property type="entry name" value="MFS_1"/>
    <property type="match status" value="1"/>
</dbReference>
<feature type="region of interest" description="Disordered" evidence="3">
    <location>
        <begin position="1"/>
        <end position="54"/>
    </location>
</feature>
<feature type="transmembrane region" description="Helical" evidence="4">
    <location>
        <begin position="230"/>
        <end position="250"/>
    </location>
</feature>
<feature type="transmembrane region" description="Helical" evidence="4">
    <location>
        <begin position="134"/>
        <end position="152"/>
    </location>
</feature>
<evidence type="ECO:0000256" key="4">
    <source>
        <dbReference type="SAM" id="Phobius"/>
    </source>
</evidence>
<evidence type="ECO:0000256" key="1">
    <source>
        <dbReference type="ARBA" id="ARBA00004141"/>
    </source>
</evidence>
<reference evidence="6" key="1">
    <citation type="journal article" date="2020" name="Stud. Mycol.">
        <title>101 Dothideomycetes genomes: a test case for predicting lifestyles and emergence of pathogens.</title>
        <authorList>
            <person name="Haridas S."/>
            <person name="Albert R."/>
            <person name="Binder M."/>
            <person name="Bloem J."/>
            <person name="Labutti K."/>
            <person name="Salamov A."/>
            <person name="Andreopoulos B."/>
            <person name="Baker S."/>
            <person name="Barry K."/>
            <person name="Bills G."/>
            <person name="Bluhm B."/>
            <person name="Cannon C."/>
            <person name="Castanera R."/>
            <person name="Culley D."/>
            <person name="Daum C."/>
            <person name="Ezra D."/>
            <person name="Gonzalez J."/>
            <person name="Henrissat B."/>
            <person name="Kuo A."/>
            <person name="Liang C."/>
            <person name="Lipzen A."/>
            <person name="Lutzoni F."/>
            <person name="Magnuson J."/>
            <person name="Mondo S."/>
            <person name="Nolan M."/>
            <person name="Ohm R."/>
            <person name="Pangilinan J."/>
            <person name="Park H.-J."/>
            <person name="Ramirez L."/>
            <person name="Alfaro M."/>
            <person name="Sun H."/>
            <person name="Tritt A."/>
            <person name="Yoshinaga Y."/>
            <person name="Zwiers L.-H."/>
            <person name="Turgeon B."/>
            <person name="Goodwin S."/>
            <person name="Spatafora J."/>
            <person name="Crous P."/>
            <person name="Grigoriev I."/>
        </authorList>
    </citation>
    <scope>NUCLEOTIDE SEQUENCE</scope>
    <source>
        <strain evidence="6">CBS 109.77</strain>
    </source>
</reference>
<keyword evidence="4" id="KW-0812">Transmembrane</keyword>
<dbReference type="InterPro" id="IPR011701">
    <property type="entry name" value="MFS"/>
</dbReference>
<dbReference type="InterPro" id="IPR050327">
    <property type="entry name" value="Proton-linked_MCT"/>
</dbReference>
<feature type="domain" description="Major facilitator superfamily (MFS) profile" evidence="5">
    <location>
        <begin position="63"/>
        <end position="453"/>
    </location>
</feature>
<feature type="transmembrane region" description="Helical" evidence="4">
    <location>
        <begin position="158"/>
        <end position="184"/>
    </location>
</feature>
<dbReference type="AlphaFoldDB" id="A0A6A6XG23"/>
<keyword evidence="4" id="KW-1133">Transmembrane helix</keyword>
<proteinExistence type="inferred from homology"/>
<feature type="transmembrane region" description="Helical" evidence="4">
    <location>
        <begin position="360"/>
        <end position="385"/>
    </location>
</feature>
<dbReference type="GO" id="GO:0022857">
    <property type="term" value="F:transmembrane transporter activity"/>
    <property type="evidence" value="ECO:0007669"/>
    <property type="project" value="InterPro"/>
</dbReference>
<dbReference type="GO" id="GO:0016020">
    <property type="term" value="C:membrane"/>
    <property type="evidence" value="ECO:0007669"/>
    <property type="project" value="UniProtKB-SubCell"/>
</dbReference>
<feature type="compositionally biased region" description="Acidic residues" evidence="3">
    <location>
        <begin position="34"/>
        <end position="50"/>
    </location>
</feature>
<dbReference type="SUPFAM" id="SSF103473">
    <property type="entry name" value="MFS general substrate transporter"/>
    <property type="match status" value="1"/>
</dbReference>
<evidence type="ECO:0000256" key="2">
    <source>
        <dbReference type="ARBA" id="ARBA00006727"/>
    </source>
</evidence>
<dbReference type="Gene3D" id="1.20.1250.20">
    <property type="entry name" value="MFS general substrate transporter like domains"/>
    <property type="match status" value="2"/>
</dbReference>
<feature type="transmembrane region" description="Helical" evidence="4">
    <location>
        <begin position="430"/>
        <end position="450"/>
    </location>
</feature>
<dbReference type="Proteomes" id="UP000799757">
    <property type="component" value="Unassembled WGS sequence"/>
</dbReference>
<dbReference type="PANTHER" id="PTHR11360:SF252">
    <property type="entry name" value="MAJOR FACILITATOR SUPERFAMILY (MFS) PROFILE DOMAIN-CONTAINING PROTEIN-RELATED"/>
    <property type="match status" value="1"/>
</dbReference>
<feature type="transmembrane region" description="Helical" evidence="4">
    <location>
        <begin position="270"/>
        <end position="290"/>
    </location>
</feature>
<dbReference type="InterPro" id="IPR036259">
    <property type="entry name" value="MFS_trans_sf"/>
</dbReference>
<protein>
    <submittedName>
        <fullName evidence="6">MFS general substrate transporter</fullName>
    </submittedName>
</protein>
<accession>A0A6A6XG23</accession>
<name>A0A6A6XG23_9PLEO</name>
<feature type="transmembrane region" description="Helical" evidence="4">
    <location>
        <begin position="305"/>
        <end position="322"/>
    </location>
</feature>
<dbReference type="OrthoDB" id="6509908at2759"/>
<feature type="transmembrane region" description="Helical" evidence="4">
    <location>
        <begin position="104"/>
        <end position="127"/>
    </location>
</feature>
<organism evidence="6 7">
    <name type="scientific">Melanomma pulvis-pyrius CBS 109.77</name>
    <dbReference type="NCBI Taxonomy" id="1314802"/>
    <lineage>
        <taxon>Eukaryota</taxon>
        <taxon>Fungi</taxon>
        <taxon>Dikarya</taxon>
        <taxon>Ascomycota</taxon>
        <taxon>Pezizomycotina</taxon>
        <taxon>Dothideomycetes</taxon>
        <taxon>Pleosporomycetidae</taxon>
        <taxon>Pleosporales</taxon>
        <taxon>Melanommataceae</taxon>
        <taxon>Melanomma</taxon>
    </lineage>
</organism>
<dbReference type="PANTHER" id="PTHR11360">
    <property type="entry name" value="MONOCARBOXYLATE TRANSPORTER"/>
    <property type="match status" value="1"/>
</dbReference>
<keyword evidence="7" id="KW-1185">Reference proteome</keyword>
<comment type="similarity">
    <text evidence="2">Belongs to the major facilitator superfamily. Monocarboxylate porter (TC 2.A.1.13) family.</text>
</comment>
<feature type="transmembrane region" description="Helical" evidence="4">
    <location>
        <begin position="397"/>
        <end position="418"/>
    </location>
</feature>
<dbReference type="EMBL" id="MU001860">
    <property type="protein sequence ID" value="KAF2795396.1"/>
    <property type="molecule type" value="Genomic_DNA"/>
</dbReference>
<keyword evidence="4" id="KW-0472">Membrane</keyword>
<evidence type="ECO:0000313" key="7">
    <source>
        <dbReference type="Proteomes" id="UP000799757"/>
    </source>
</evidence>
<dbReference type="PROSITE" id="PS50850">
    <property type="entry name" value="MFS"/>
    <property type="match status" value="1"/>
</dbReference>
<comment type="subcellular location">
    <subcellularLocation>
        <location evidence="1">Membrane</location>
        <topology evidence="1">Multi-pass membrane protein</topology>
    </subcellularLocation>
</comment>
<evidence type="ECO:0000313" key="6">
    <source>
        <dbReference type="EMBL" id="KAF2795396.1"/>
    </source>
</evidence>
<dbReference type="InterPro" id="IPR020846">
    <property type="entry name" value="MFS_dom"/>
</dbReference>
<evidence type="ECO:0000259" key="5">
    <source>
        <dbReference type="PROSITE" id="PS50850"/>
    </source>
</evidence>
<feature type="transmembrane region" description="Helical" evidence="4">
    <location>
        <begin position="334"/>
        <end position="354"/>
    </location>
</feature>
<feature type="transmembrane region" description="Helical" evidence="4">
    <location>
        <begin position="72"/>
        <end position="92"/>
    </location>
</feature>
<evidence type="ECO:0000256" key="3">
    <source>
        <dbReference type="SAM" id="MobiDB-lite"/>
    </source>
</evidence>
<gene>
    <name evidence="6" type="ORF">K505DRAFT_373941</name>
</gene>